<evidence type="ECO:0000256" key="6">
    <source>
        <dbReference type="ARBA" id="ARBA00022741"/>
    </source>
</evidence>
<evidence type="ECO:0000313" key="17">
    <source>
        <dbReference type="Proteomes" id="UP000297288"/>
    </source>
</evidence>
<dbReference type="CDD" id="cd00773">
    <property type="entry name" value="HisRS-like_core"/>
    <property type="match status" value="1"/>
</dbReference>
<keyword evidence="9 11" id="KW-0030">Aminoacyl-tRNA synthetase</keyword>
<evidence type="ECO:0000256" key="10">
    <source>
        <dbReference type="ARBA" id="ARBA00047639"/>
    </source>
</evidence>
<evidence type="ECO:0000256" key="11">
    <source>
        <dbReference type="HAMAP-Rule" id="MF_00127"/>
    </source>
</evidence>
<evidence type="ECO:0000313" key="15">
    <source>
        <dbReference type="EMBL" id="TGG89010.1"/>
    </source>
</evidence>
<evidence type="ECO:0000256" key="7">
    <source>
        <dbReference type="ARBA" id="ARBA00022840"/>
    </source>
</evidence>
<dbReference type="PIRSF" id="PIRSF001549">
    <property type="entry name" value="His-tRNA_synth"/>
    <property type="match status" value="1"/>
</dbReference>
<evidence type="ECO:0000256" key="5">
    <source>
        <dbReference type="ARBA" id="ARBA00022598"/>
    </source>
</evidence>
<dbReference type="Pfam" id="PF03129">
    <property type="entry name" value="HGTP_anticodon"/>
    <property type="match status" value="1"/>
</dbReference>
<dbReference type="PANTHER" id="PTHR43707">
    <property type="entry name" value="HISTIDYL-TRNA SYNTHETASE"/>
    <property type="match status" value="1"/>
</dbReference>
<comment type="subcellular location">
    <subcellularLocation>
        <location evidence="1 11">Cytoplasm</location>
    </subcellularLocation>
</comment>
<dbReference type="Gene3D" id="3.40.50.800">
    <property type="entry name" value="Anticodon-binding domain"/>
    <property type="match status" value="1"/>
</dbReference>
<dbReference type="OrthoDB" id="9800814at2"/>
<dbReference type="InterPro" id="IPR033656">
    <property type="entry name" value="HisRS_anticodon"/>
</dbReference>
<dbReference type="Proteomes" id="UP000199322">
    <property type="component" value="Unassembled WGS sequence"/>
</dbReference>
<feature type="binding site" evidence="12">
    <location>
        <begin position="259"/>
        <end position="260"/>
    </location>
    <ligand>
        <name>L-histidine</name>
        <dbReference type="ChEBI" id="CHEBI:57595"/>
    </ligand>
</feature>
<feature type="binding site" evidence="12">
    <location>
        <position position="112"/>
    </location>
    <ligand>
        <name>L-histidine</name>
        <dbReference type="ChEBI" id="CHEBI:57595"/>
    </ligand>
</feature>
<dbReference type="InterPro" id="IPR004516">
    <property type="entry name" value="HisRS/HisZ"/>
</dbReference>
<feature type="binding site" evidence="12">
    <location>
        <begin position="81"/>
        <end position="83"/>
    </location>
    <ligand>
        <name>L-histidine</name>
        <dbReference type="ChEBI" id="CHEBI:57595"/>
    </ligand>
</feature>
<dbReference type="RefSeq" id="WP_091401933.1">
    <property type="nucleotide sequence ID" value="NZ_FMYV01000001.1"/>
</dbReference>
<organism evidence="14 16">
    <name type="scientific">Geotoga petraea</name>
    <dbReference type="NCBI Taxonomy" id="28234"/>
    <lineage>
        <taxon>Bacteria</taxon>
        <taxon>Thermotogati</taxon>
        <taxon>Thermotogota</taxon>
        <taxon>Thermotogae</taxon>
        <taxon>Petrotogales</taxon>
        <taxon>Petrotogaceae</taxon>
        <taxon>Geotoga</taxon>
    </lineage>
</organism>
<dbReference type="Pfam" id="PF13393">
    <property type="entry name" value="tRNA-synt_His"/>
    <property type="match status" value="1"/>
</dbReference>
<keyword evidence="8 11" id="KW-0648">Protein biosynthesis</keyword>
<evidence type="ECO:0000256" key="9">
    <source>
        <dbReference type="ARBA" id="ARBA00023146"/>
    </source>
</evidence>
<dbReference type="NCBIfam" id="TIGR00442">
    <property type="entry name" value="hisS"/>
    <property type="match status" value="1"/>
</dbReference>
<keyword evidence="4 11" id="KW-0963">Cytoplasm</keyword>
<dbReference type="InterPro" id="IPR045864">
    <property type="entry name" value="aa-tRNA-synth_II/BPL/LPL"/>
</dbReference>
<accession>A0A1G6HXF5</accession>
<evidence type="ECO:0000256" key="8">
    <source>
        <dbReference type="ARBA" id="ARBA00022917"/>
    </source>
</evidence>
<dbReference type="CDD" id="cd00859">
    <property type="entry name" value="HisRS_anticodon"/>
    <property type="match status" value="1"/>
</dbReference>
<dbReference type="SUPFAM" id="SSF52954">
    <property type="entry name" value="Class II aaRS ABD-related"/>
    <property type="match status" value="1"/>
</dbReference>
<keyword evidence="7 11" id="KW-0067">ATP-binding</keyword>
<evidence type="ECO:0000256" key="2">
    <source>
        <dbReference type="ARBA" id="ARBA00008226"/>
    </source>
</evidence>
<feature type="binding site" evidence="12">
    <location>
        <position position="255"/>
    </location>
    <ligand>
        <name>L-histidine</name>
        <dbReference type="ChEBI" id="CHEBI:57595"/>
    </ligand>
</feature>
<evidence type="ECO:0000256" key="3">
    <source>
        <dbReference type="ARBA" id="ARBA00011738"/>
    </source>
</evidence>
<dbReference type="InterPro" id="IPR004154">
    <property type="entry name" value="Anticodon-bd"/>
</dbReference>
<dbReference type="EMBL" id="SRME01000001">
    <property type="protein sequence ID" value="TGG89010.1"/>
    <property type="molecule type" value="Genomic_DNA"/>
</dbReference>
<sequence length="420" mass="48600">MKYSKIKGTQDIFGDDIKYWNFLEKNLREILIKYGYHEIRTPIFENTELFYRSIGENTDVVQKEMYTFKDKGERSITLRPEGTAPTVRAYVENSMINFGQPYKLFYIGPMFRYEKPQSGRYRQFHQAGAEIFGTDFPVADAEVIAMLDKFFKKIGLREYSIKINSIGSLESRNKYREVLKEYYSDKIDNMCDDCKRRYNTNIMRLLDCKVDKEYSKDAPSILDSLTDEDKEHFENVKSFLDSFEVEYEIDSSIVRGLDYYNLTAFEVEHNKLGAQSVIAGGGRYDGLVKELGGPNTPAIGFGIGIERVILAIKEEKIEINNPEEVDVYIAYIGKKSAKTAIEIANILRDRGIKTYLNISKRNVSGQLKHANKVNAKFSVIFGNEEIEKDIVTFRDMESGEQTQVERSWFVDLIIEKLNNR</sequence>
<dbReference type="Proteomes" id="UP000297288">
    <property type="component" value="Unassembled WGS sequence"/>
</dbReference>
<protein>
    <recommendedName>
        <fullName evidence="11">Histidine--tRNA ligase</fullName>
        <ecNumber evidence="11">6.1.1.21</ecNumber>
    </recommendedName>
    <alternativeName>
        <fullName evidence="11">Histidyl-tRNA synthetase</fullName>
        <shortName evidence="11">HisRS</shortName>
    </alternativeName>
</protein>
<feature type="domain" description="Aminoacyl-transfer RNA synthetases class-II family profile" evidence="13">
    <location>
        <begin position="8"/>
        <end position="322"/>
    </location>
</feature>
<dbReference type="GO" id="GO:0005524">
    <property type="term" value="F:ATP binding"/>
    <property type="evidence" value="ECO:0007669"/>
    <property type="project" value="UniProtKB-UniRule"/>
</dbReference>
<dbReference type="InterPro" id="IPR036621">
    <property type="entry name" value="Anticodon-bd_dom_sf"/>
</dbReference>
<dbReference type="GO" id="GO:0004821">
    <property type="term" value="F:histidine-tRNA ligase activity"/>
    <property type="evidence" value="ECO:0007669"/>
    <property type="project" value="UniProtKB-UniRule"/>
</dbReference>
<evidence type="ECO:0000313" key="16">
    <source>
        <dbReference type="Proteomes" id="UP000199322"/>
    </source>
</evidence>
<evidence type="ECO:0000256" key="12">
    <source>
        <dbReference type="PIRSR" id="PIRSR001549-1"/>
    </source>
</evidence>
<comment type="catalytic activity">
    <reaction evidence="10 11">
        <text>tRNA(His) + L-histidine + ATP = L-histidyl-tRNA(His) + AMP + diphosphate + H(+)</text>
        <dbReference type="Rhea" id="RHEA:17313"/>
        <dbReference type="Rhea" id="RHEA-COMP:9665"/>
        <dbReference type="Rhea" id="RHEA-COMP:9689"/>
        <dbReference type="ChEBI" id="CHEBI:15378"/>
        <dbReference type="ChEBI" id="CHEBI:30616"/>
        <dbReference type="ChEBI" id="CHEBI:33019"/>
        <dbReference type="ChEBI" id="CHEBI:57595"/>
        <dbReference type="ChEBI" id="CHEBI:78442"/>
        <dbReference type="ChEBI" id="CHEBI:78527"/>
        <dbReference type="ChEBI" id="CHEBI:456215"/>
        <dbReference type="EC" id="6.1.1.21"/>
    </reaction>
</comment>
<keyword evidence="5 11" id="KW-0436">Ligase</keyword>
<evidence type="ECO:0000256" key="4">
    <source>
        <dbReference type="ARBA" id="ARBA00022490"/>
    </source>
</evidence>
<reference evidence="14 16" key="1">
    <citation type="submission" date="2016-10" db="EMBL/GenBank/DDBJ databases">
        <authorList>
            <person name="de Groot N.N."/>
        </authorList>
    </citation>
    <scope>NUCLEOTIDE SEQUENCE [LARGE SCALE GENOMIC DNA]</scope>
    <source>
        <strain evidence="14 16">WG14</strain>
    </source>
</reference>
<dbReference type="STRING" id="28234.SAMN04488588_0163"/>
<dbReference type="Gene3D" id="3.30.930.10">
    <property type="entry name" value="Bira Bifunctional Protein, Domain 2"/>
    <property type="match status" value="1"/>
</dbReference>
<gene>
    <name evidence="11" type="primary">hisS</name>
    <name evidence="15" type="ORF">E4650_02110</name>
    <name evidence="14" type="ORF">SAMN04488588_0163</name>
</gene>
<feature type="binding site" evidence="12">
    <location>
        <position position="126"/>
    </location>
    <ligand>
        <name>L-histidine</name>
        <dbReference type="ChEBI" id="CHEBI:57595"/>
    </ligand>
</feature>
<dbReference type="FunFam" id="3.30.930.10:FF:000005">
    <property type="entry name" value="Histidine--tRNA ligase"/>
    <property type="match status" value="1"/>
</dbReference>
<dbReference type="InterPro" id="IPR015807">
    <property type="entry name" value="His-tRNA-ligase"/>
</dbReference>
<proteinExistence type="inferred from homology"/>
<dbReference type="PROSITE" id="PS50862">
    <property type="entry name" value="AA_TRNA_LIGASE_II"/>
    <property type="match status" value="1"/>
</dbReference>
<evidence type="ECO:0000259" key="13">
    <source>
        <dbReference type="PROSITE" id="PS50862"/>
    </source>
</evidence>
<dbReference type="GO" id="GO:0006427">
    <property type="term" value="P:histidyl-tRNA aminoacylation"/>
    <property type="evidence" value="ECO:0007669"/>
    <property type="project" value="UniProtKB-UniRule"/>
</dbReference>
<dbReference type="GO" id="GO:0005737">
    <property type="term" value="C:cytoplasm"/>
    <property type="evidence" value="ECO:0007669"/>
    <property type="project" value="UniProtKB-SubCell"/>
</dbReference>
<dbReference type="InterPro" id="IPR041715">
    <property type="entry name" value="HisRS-like_core"/>
</dbReference>
<dbReference type="EC" id="6.1.1.21" evidence="11"/>
<name>A0A1G6HXF5_9BACT</name>
<keyword evidence="16" id="KW-1185">Reference proteome</keyword>
<dbReference type="AlphaFoldDB" id="A0A1G6HXF5"/>
<evidence type="ECO:0000256" key="1">
    <source>
        <dbReference type="ARBA" id="ARBA00004496"/>
    </source>
</evidence>
<reference evidence="15 17" key="2">
    <citation type="submission" date="2019-04" db="EMBL/GenBank/DDBJ databases">
        <title>Draft genome sequence data and analysis of a Fermenting Bacterium, Geotoga petraea strain HO-Geo1, isolated from heavy-oil petroleum reservoir in Russia.</title>
        <authorList>
            <person name="Grouzdev D.S."/>
            <person name="Semenova E.M."/>
            <person name="Sokolova D.S."/>
            <person name="Tourova T.P."/>
            <person name="Poltaraus A.B."/>
            <person name="Nazina T.N."/>
        </authorList>
    </citation>
    <scope>NUCLEOTIDE SEQUENCE [LARGE SCALE GENOMIC DNA]</scope>
    <source>
        <strain evidence="15 17">HO-Geo1</strain>
    </source>
</reference>
<dbReference type="HAMAP" id="MF_00127">
    <property type="entry name" value="His_tRNA_synth"/>
    <property type="match status" value="1"/>
</dbReference>
<feature type="binding site" evidence="12">
    <location>
        <position position="130"/>
    </location>
    <ligand>
        <name>L-histidine</name>
        <dbReference type="ChEBI" id="CHEBI:57595"/>
    </ligand>
</feature>
<evidence type="ECO:0000313" key="14">
    <source>
        <dbReference type="EMBL" id="SDB98952.1"/>
    </source>
</evidence>
<comment type="subunit">
    <text evidence="3 11">Homodimer.</text>
</comment>
<dbReference type="SUPFAM" id="SSF55681">
    <property type="entry name" value="Class II aaRS and biotin synthetases"/>
    <property type="match status" value="1"/>
</dbReference>
<keyword evidence="6 11" id="KW-0547">Nucleotide-binding</keyword>
<dbReference type="EMBL" id="FMYV01000001">
    <property type="protein sequence ID" value="SDB98952.1"/>
    <property type="molecule type" value="Genomic_DNA"/>
</dbReference>
<dbReference type="PANTHER" id="PTHR43707:SF1">
    <property type="entry name" value="HISTIDINE--TRNA LIGASE, MITOCHONDRIAL-RELATED"/>
    <property type="match status" value="1"/>
</dbReference>
<comment type="similarity">
    <text evidence="2 11">Belongs to the class-II aminoacyl-tRNA synthetase family.</text>
</comment>
<dbReference type="InterPro" id="IPR006195">
    <property type="entry name" value="aa-tRNA-synth_II"/>
</dbReference>